<protein>
    <submittedName>
        <fullName evidence="1">6900_t:CDS:1</fullName>
    </submittedName>
</protein>
<reference evidence="1" key="1">
    <citation type="submission" date="2021-06" db="EMBL/GenBank/DDBJ databases">
        <authorList>
            <person name="Kallberg Y."/>
            <person name="Tangrot J."/>
            <person name="Rosling A."/>
        </authorList>
    </citation>
    <scope>NUCLEOTIDE SEQUENCE</scope>
    <source>
        <strain evidence="1">FL130A</strain>
    </source>
</reference>
<evidence type="ECO:0000313" key="1">
    <source>
        <dbReference type="EMBL" id="CAG8761101.1"/>
    </source>
</evidence>
<keyword evidence="2" id="KW-1185">Reference proteome</keyword>
<gene>
    <name evidence="1" type="ORF">ALEPTO_LOCUS13678</name>
</gene>
<dbReference type="AlphaFoldDB" id="A0A9N9J3P8"/>
<feature type="non-terminal residue" evidence="1">
    <location>
        <position position="48"/>
    </location>
</feature>
<name>A0A9N9J3P8_9GLOM</name>
<proteinExistence type="predicted"/>
<evidence type="ECO:0000313" key="2">
    <source>
        <dbReference type="Proteomes" id="UP000789508"/>
    </source>
</evidence>
<dbReference type="Proteomes" id="UP000789508">
    <property type="component" value="Unassembled WGS sequence"/>
</dbReference>
<organism evidence="1 2">
    <name type="scientific">Ambispora leptoticha</name>
    <dbReference type="NCBI Taxonomy" id="144679"/>
    <lineage>
        <taxon>Eukaryota</taxon>
        <taxon>Fungi</taxon>
        <taxon>Fungi incertae sedis</taxon>
        <taxon>Mucoromycota</taxon>
        <taxon>Glomeromycotina</taxon>
        <taxon>Glomeromycetes</taxon>
        <taxon>Archaeosporales</taxon>
        <taxon>Ambisporaceae</taxon>
        <taxon>Ambispora</taxon>
    </lineage>
</organism>
<comment type="caution">
    <text evidence="1">The sequence shown here is derived from an EMBL/GenBank/DDBJ whole genome shotgun (WGS) entry which is preliminary data.</text>
</comment>
<sequence length="48" mass="5054">MTAILGAIIIANFLGVYPISVHTSIALSYAVTVTGETLDLRSQFSKGL</sequence>
<accession>A0A9N9J3P8</accession>
<dbReference type="EMBL" id="CAJVPS010046380">
    <property type="protein sequence ID" value="CAG8761101.1"/>
    <property type="molecule type" value="Genomic_DNA"/>
</dbReference>